<dbReference type="Proteomes" id="UP000010290">
    <property type="component" value="Chromosome"/>
</dbReference>
<keyword evidence="6 9" id="KW-0812">Transmembrane</keyword>
<evidence type="ECO:0000256" key="9">
    <source>
        <dbReference type="SAM" id="Phobius"/>
    </source>
</evidence>
<comment type="caution">
    <text evidence="10">The sequence shown here is derived from an EMBL/GenBank/DDBJ whole genome shotgun (WGS) entry which is preliminary data.</text>
</comment>
<evidence type="ECO:0000256" key="3">
    <source>
        <dbReference type="ARBA" id="ARBA00022448"/>
    </source>
</evidence>
<evidence type="ECO:0000313" key="10">
    <source>
        <dbReference type="EMBL" id="EKT60890.1"/>
    </source>
</evidence>
<dbReference type="Gene3D" id="3.40.5.40">
    <property type="entry name" value="FHIPEP family, domain 2"/>
    <property type="match status" value="1"/>
</dbReference>
<dbReference type="InterPro" id="IPR042194">
    <property type="entry name" value="FHIPEP_1"/>
</dbReference>
<dbReference type="Gene3D" id="3.40.30.60">
    <property type="entry name" value="FHIPEP family, domain 1"/>
    <property type="match status" value="1"/>
</dbReference>
<dbReference type="EMBL" id="AKKN01000003">
    <property type="protein sequence ID" value="EKT60890.1"/>
    <property type="molecule type" value="Genomic_DNA"/>
</dbReference>
<reference evidence="10 11" key="1">
    <citation type="journal article" date="2012" name="BMC Genomics">
        <title>Comparative genomics of bacteria in the genus Providencia isolated from wild Drosophila melanogaster.</title>
        <authorList>
            <person name="Galac M.R."/>
            <person name="Lazzaro B.P."/>
        </authorList>
    </citation>
    <scope>NUCLEOTIDE SEQUENCE [LARGE SCALE GENOMIC DNA]</scope>
    <source>
        <strain evidence="10 11">DSM 19967</strain>
    </source>
</reference>
<feature type="transmembrane region" description="Helical" evidence="9">
    <location>
        <begin position="44"/>
        <end position="63"/>
    </location>
</feature>
<feature type="transmembrane region" description="Helical" evidence="9">
    <location>
        <begin position="304"/>
        <end position="323"/>
    </location>
</feature>
<feature type="transmembrane region" description="Helical" evidence="9">
    <location>
        <begin position="202"/>
        <end position="224"/>
    </location>
</feature>
<accession>K8WXH6</accession>
<feature type="transmembrane region" description="Helical" evidence="9">
    <location>
        <begin position="75"/>
        <end position="96"/>
    </location>
</feature>
<keyword evidence="4" id="KW-1003">Cell membrane</keyword>
<keyword evidence="5" id="KW-0997">Cell inner membrane</keyword>
<evidence type="ECO:0000256" key="8">
    <source>
        <dbReference type="ARBA" id="ARBA00023136"/>
    </source>
</evidence>
<keyword evidence="11" id="KW-1185">Reference proteome</keyword>
<dbReference type="PRINTS" id="PR00949">
    <property type="entry name" value="TYPE3IMAPROT"/>
</dbReference>
<evidence type="ECO:0000256" key="5">
    <source>
        <dbReference type="ARBA" id="ARBA00022519"/>
    </source>
</evidence>
<feature type="transmembrane region" description="Helical" evidence="9">
    <location>
        <begin position="20"/>
        <end position="38"/>
    </location>
</feature>
<name>K8WXH6_9GAMM</name>
<dbReference type="HOGENOM" id="CLU_015346_3_0_6"/>
<gene>
    <name evidence="10" type="ORF">OO7_02326</name>
</gene>
<feature type="transmembrane region" description="Helical" evidence="9">
    <location>
        <begin position="276"/>
        <end position="298"/>
    </location>
</feature>
<evidence type="ECO:0000256" key="7">
    <source>
        <dbReference type="ARBA" id="ARBA00022989"/>
    </source>
</evidence>
<dbReference type="Pfam" id="PF00771">
    <property type="entry name" value="FHIPEP"/>
    <property type="match status" value="1"/>
</dbReference>
<dbReference type="InterPro" id="IPR006302">
    <property type="entry name" value="T3SS_HrcV"/>
</dbReference>
<evidence type="ECO:0000256" key="1">
    <source>
        <dbReference type="ARBA" id="ARBA00004429"/>
    </source>
</evidence>
<dbReference type="NCBIfam" id="TIGR01399">
    <property type="entry name" value="hrcV"/>
    <property type="match status" value="1"/>
</dbReference>
<dbReference type="Gene3D" id="3.40.50.12790">
    <property type="entry name" value="FHIPEP family, domain 4"/>
    <property type="match status" value="1"/>
</dbReference>
<proteinExistence type="inferred from homology"/>
<evidence type="ECO:0000256" key="4">
    <source>
        <dbReference type="ARBA" id="ARBA00022475"/>
    </source>
</evidence>
<dbReference type="PIRSF" id="PIRSF005419">
    <property type="entry name" value="FlhA"/>
    <property type="match status" value="1"/>
</dbReference>
<keyword evidence="8 9" id="KW-0472">Membrane</keyword>
<dbReference type="Gene3D" id="1.10.8.540">
    <property type="entry name" value="FHIPEP family, domain 3"/>
    <property type="match status" value="1"/>
</dbReference>
<dbReference type="GO" id="GO:0009306">
    <property type="term" value="P:protein secretion"/>
    <property type="evidence" value="ECO:0007669"/>
    <property type="project" value="InterPro"/>
</dbReference>
<dbReference type="InterPro" id="IPR042193">
    <property type="entry name" value="FHIPEP_3"/>
</dbReference>
<dbReference type="PATRIC" id="fig|1141660.3.peg.465"/>
<organism evidence="10 11">
    <name type="scientific">Providencia sneebia DSM 19967</name>
    <dbReference type="NCBI Taxonomy" id="1141660"/>
    <lineage>
        <taxon>Bacteria</taxon>
        <taxon>Pseudomonadati</taxon>
        <taxon>Pseudomonadota</taxon>
        <taxon>Gammaproteobacteria</taxon>
        <taxon>Enterobacterales</taxon>
        <taxon>Morganellaceae</taxon>
        <taxon>Providencia</taxon>
    </lineage>
</organism>
<dbReference type="GO" id="GO:0005886">
    <property type="term" value="C:plasma membrane"/>
    <property type="evidence" value="ECO:0007669"/>
    <property type="project" value="UniProtKB-SubCell"/>
</dbReference>
<dbReference type="PANTHER" id="PTHR30161">
    <property type="entry name" value="FLAGELLAR EXPORT PROTEIN, MEMBRANE FLHA SUBUNIT-RELATED"/>
    <property type="match status" value="1"/>
</dbReference>
<evidence type="ECO:0000256" key="6">
    <source>
        <dbReference type="ARBA" id="ARBA00022692"/>
    </source>
</evidence>
<dbReference type="InterPro" id="IPR025505">
    <property type="entry name" value="FHIPEP_CS"/>
</dbReference>
<keyword evidence="3" id="KW-0813">Transport</keyword>
<dbReference type="AlphaFoldDB" id="K8WXH6"/>
<dbReference type="InterPro" id="IPR042196">
    <property type="entry name" value="FHIPEP_4"/>
</dbReference>
<dbReference type="NCBIfam" id="NF011865">
    <property type="entry name" value="PRK15337.1"/>
    <property type="match status" value="1"/>
</dbReference>
<sequence length="691" mass="77912">MIIMSSAIKLALAIRNRPELIVLLIMVMVVAMLIIPLPTLIIDLLIGLNIMIAVLIFMGSFYITRILNFQSFPSILLISTLFRLALSISTSRLILLDADAGDIVATFGEFVIQDNLVVGIVVFAIVTIVQFIVITKGSERIAEVAARFSLDAMPGKQMSIDADLRAGVIDEATVKERKGDLEKESQLFGSFDGAMKFIKGDAIAGIVIIFVNLIGGISVGIAQQGMDISTAMNTFTLLTIGDGLVAQIPALLIAISAGFIVTRVGGNDKNLGENIVLELFANDFTILITAFIVLFIGFLPGFPISIFIFLSGLLFLLFTIRFLKNNKNNQQNTVIENTNINSEITKGETQRENSHFEQEYIPETLPIIISVYEQYKPILDDKNFLSRIKKEVFIRYGYRIPDIAINYSPIVPKNKIIILINEIKAGEYDVYFGGYRLLTMNDELGSLGVELFHFTDEYGVINTWITEQDVEQVELLGFITRDDITEMIDCIGTLLLRYINEFFGIQETKNLLDDLENKFPELLKECYRHATVQKITEVFQRLLMEKISIRNMKLIIETLVQWMPKEKDSMMLVEHVRTSMARYISSRFAVDGRLNVLMINSNFEDVIRQGIRQTSSGSYLHLEPEQTNDLIQAAELALDNSHVSIRDINVLVPVDIRRFVKRILESRFPELEVLSFNEISEMVKINIIKTI</sequence>
<feature type="transmembrane region" description="Helical" evidence="9">
    <location>
        <begin position="116"/>
        <end position="134"/>
    </location>
</feature>
<evidence type="ECO:0000256" key="2">
    <source>
        <dbReference type="ARBA" id="ARBA00008835"/>
    </source>
</evidence>
<dbReference type="InterPro" id="IPR001712">
    <property type="entry name" value="T3SS_FHIPEP"/>
</dbReference>
<protein>
    <submittedName>
        <fullName evidence="10">Type III secretion system protein InvA</fullName>
    </submittedName>
</protein>
<comment type="similarity">
    <text evidence="2">Belongs to the FHIPEP (flagella/HR/invasion proteins export pore) family.</text>
</comment>
<dbReference type="PANTHER" id="PTHR30161:SF2">
    <property type="entry name" value="INVASION PROTEIN INVA"/>
    <property type="match status" value="1"/>
</dbReference>
<dbReference type="PROSITE" id="PS00994">
    <property type="entry name" value="FHIPEP"/>
    <property type="match status" value="1"/>
</dbReference>
<comment type="subcellular location">
    <subcellularLocation>
        <location evidence="1">Cell inner membrane</location>
        <topology evidence="1">Multi-pass membrane protein</topology>
    </subcellularLocation>
</comment>
<feature type="transmembrane region" description="Helical" evidence="9">
    <location>
        <begin position="244"/>
        <end position="264"/>
    </location>
</feature>
<keyword evidence="7 9" id="KW-1133">Transmembrane helix</keyword>
<evidence type="ECO:0000313" key="11">
    <source>
        <dbReference type="Proteomes" id="UP000010290"/>
    </source>
</evidence>